<evidence type="ECO:0000313" key="2">
    <source>
        <dbReference type="EMBL" id="MBB4711316.1"/>
    </source>
</evidence>
<evidence type="ECO:0000313" key="3">
    <source>
        <dbReference type="Proteomes" id="UP000565089"/>
    </source>
</evidence>
<gene>
    <name evidence="2" type="ORF">BJ965_001198</name>
</gene>
<keyword evidence="1" id="KW-0812">Transmembrane</keyword>
<feature type="transmembrane region" description="Helical" evidence="1">
    <location>
        <begin position="27"/>
        <end position="54"/>
    </location>
</feature>
<evidence type="ECO:0000256" key="1">
    <source>
        <dbReference type="SAM" id="Phobius"/>
    </source>
</evidence>
<dbReference type="AlphaFoldDB" id="A0A7W7GF35"/>
<protein>
    <submittedName>
        <fullName evidence="2">Uncharacterized protein</fullName>
    </submittedName>
</protein>
<keyword evidence="3" id="KW-1185">Reference proteome</keyword>
<dbReference type="Proteomes" id="UP000565089">
    <property type="component" value="Unassembled WGS sequence"/>
</dbReference>
<organism evidence="2 3">
    <name type="scientific">Streptomyces luteogriseus</name>
    <dbReference type="NCBI Taxonomy" id="68233"/>
    <lineage>
        <taxon>Bacteria</taxon>
        <taxon>Bacillati</taxon>
        <taxon>Actinomycetota</taxon>
        <taxon>Actinomycetes</taxon>
        <taxon>Kitasatosporales</taxon>
        <taxon>Streptomycetaceae</taxon>
        <taxon>Streptomyces</taxon>
    </lineage>
</organism>
<reference evidence="2 3" key="1">
    <citation type="submission" date="2020-08" db="EMBL/GenBank/DDBJ databases">
        <title>Sequencing the genomes of 1000 actinobacteria strains.</title>
        <authorList>
            <person name="Klenk H.-P."/>
        </authorList>
    </citation>
    <scope>NUCLEOTIDE SEQUENCE [LARGE SCALE GENOMIC DNA]</scope>
    <source>
        <strain evidence="2 3">DSM 40483</strain>
    </source>
</reference>
<comment type="caution">
    <text evidence="2">The sequence shown here is derived from an EMBL/GenBank/DDBJ whole genome shotgun (WGS) entry which is preliminary data.</text>
</comment>
<name>A0A7W7GF35_9ACTN</name>
<accession>A0A7W7GF35</accession>
<sequence>MFVIVVLGLAQFGVIWAGDLRSEWLFLFFAFLSGFGGGAFYPLFAAPAGVALLLRQPGRAPAPARAAG</sequence>
<proteinExistence type="predicted"/>
<keyword evidence="1" id="KW-1133">Transmembrane helix</keyword>
<keyword evidence="1" id="KW-0472">Membrane</keyword>
<dbReference type="EMBL" id="JACHMS010000001">
    <property type="protein sequence ID" value="MBB4711316.1"/>
    <property type="molecule type" value="Genomic_DNA"/>
</dbReference>